<keyword evidence="2" id="KW-1185">Reference proteome</keyword>
<evidence type="ECO:0000313" key="1">
    <source>
        <dbReference type="EMBL" id="KII66897.1"/>
    </source>
</evidence>
<sequence length="125" mass="14695">MHYSMKNIHFLPLKRNDANALRIRPDYTNYFITFVEIYPADRIYFVDEAGSNVLMKLKKGRALIGTTLTLKGYVKRNKPDNQEKLFRNIKDSLSIITGTDCDFLYCHMKTYIGRQINNETIEYSE</sequence>
<dbReference type="OrthoDB" id="5977738at2759"/>
<organism evidence="1 2">
    <name type="scientific">Thelohanellus kitauei</name>
    <name type="common">Myxosporean</name>
    <dbReference type="NCBI Taxonomy" id="669202"/>
    <lineage>
        <taxon>Eukaryota</taxon>
        <taxon>Metazoa</taxon>
        <taxon>Cnidaria</taxon>
        <taxon>Myxozoa</taxon>
        <taxon>Myxosporea</taxon>
        <taxon>Bivalvulida</taxon>
        <taxon>Platysporina</taxon>
        <taxon>Myxobolidae</taxon>
        <taxon>Thelohanellus</taxon>
    </lineage>
</organism>
<name>A0A0C2MZ21_THEKT</name>
<dbReference type="AlphaFoldDB" id="A0A0C2MZ21"/>
<accession>A0A0C2MZ21</accession>
<protein>
    <submittedName>
        <fullName evidence="1">Uncharacterized protein</fullName>
    </submittedName>
</protein>
<comment type="caution">
    <text evidence="1">The sequence shown here is derived from an EMBL/GenBank/DDBJ whole genome shotgun (WGS) entry which is preliminary data.</text>
</comment>
<dbReference type="EMBL" id="JWZT01003411">
    <property type="protein sequence ID" value="KII66897.1"/>
    <property type="molecule type" value="Genomic_DNA"/>
</dbReference>
<gene>
    <name evidence="1" type="ORF">RF11_00825</name>
</gene>
<evidence type="ECO:0000313" key="2">
    <source>
        <dbReference type="Proteomes" id="UP000031668"/>
    </source>
</evidence>
<reference evidence="1 2" key="1">
    <citation type="journal article" date="2014" name="Genome Biol. Evol.">
        <title>The genome of the myxosporean Thelohanellus kitauei shows adaptations to nutrient acquisition within its fish host.</title>
        <authorList>
            <person name="Yang Y."/>
            <person name="Xiong J."/>
            <person name="Zhou Z."/>
            <person name="Huo F."/>
            <person name="Miao W."/>
            <person name="Ran C."/>
            <person name="Liu Y."/>
            <person name="Zhang J."/>
            <person name="Feng J."/>
            <person name="Wang M."/>
            <person name="Wang M."/>
            <person name="Wang L."/>
            <person name="Yao B."/>
        </authorList>
    </citation>
    <scope>NUCLEOTIDE SEQUENCE [LARGE SCALE GENOMIC DNA]</scope>
    <source>
        <strain evidence="1">Wuqing</strain>
    </source>
</reference>
<proteinExistence type="predicted"/>
<dbReference type="Proteomes" id="UP000031668">
    <property type="component" value="Unassembled WGS sequence"/>
</dbReference>